<evidence type="ECO:0000313" key="10">
    <source>
        <dbReference type="Proteomes" id="UP000034805"/>
    </source>
</evidence>
<gene>
    <name evidence="9" type="ORF">Z043_118769</name>
</gene>
<dbReference type="Proteomes" id="UP000034805">
    <property type="component" value="Unassembled WGS sequence"/>
</dbReference>
<dbReference type="PANTHER" id="PTHR16133">
    <property type="entry name" value="SOLUTE CARRIER FAMILY 39 ZINC TRANSPORTER , MEMBER 9-RELATED"/>
    <property type="match status" value="1"/>
</dbReference>
<comment type="similarity">
    <text evidence="7">Belongs to the ZIP transporter (TC 2.A.5) family.</text>
</comment>
<feature type="transmembrane region" description="Helical" evidence="7">
    <location>
        <begin position="25"/>
        <end position="47"/>
    </location>
</feature>
<keyword evidence="7" id="KW-0406">Ion transport</keyword>
<evidence type="ECO:0000256" key="2">
    <source>
        <dbReference type="ARBA" id="ARBA00004394"/>
    </source>
</evidence>
<dbReference type="GO" id="GO:0000139">
    <property type="term" value="C:Golgi membrane"/>
    <property type="evidence" value="ECO:0007669"/>
    <property type="project" value="UniProtKB-SubCell"/>
</dbReference>
<proteinExistence type="inferred from homology"/>
<keyword evidence="6 7" id="KW-0472">Membrane</keyword>
<comment type="caution">
    <text evidence="7">Lacks conserved residue(s) required for the propagation of feature annotation.</text>
</comment>
<organism evidence="9 10">
    <name type="scientific">Scleropages formosus</name>
    <name type="common">Asian bonytongue</name>
    <name type="synonym">Osteoglossum formosum</name>
    <dbReference type="NCBI Taxonomy" id="113540"/>
    <lineage>
        <taxon>Eukaryota</taxon>
        <taxon>Metazoa</taxon>
        <taxon>Chordata</taxon>
        <taxon>Craniata</taxon>
        <taxon>Vertebrata</taxon>
        <taxon>Euteleostomi</taxon>
        <taxon>Actinopterygii</taxon>
        <taxon>Neopterygii</taxon>
        <taxon>Teleostei</taxon>
        <taxon>Osteoglossocephala</taxon>
        <taxon>Osteoglossomorpha</taxon>
        <taxon>Osteoglossiformes</taxon>
        <taxon>Osteoglossidae</taxon>
        <taxon>Scleropages</taxon>
    </lineage>
</organism>
<keyword evidence="4 7" id="KW-1133">Transmembrane helix</keyword>
<keyword evidence="7" id="KW-0813">Transport</keyword>
<evidence type="ECO:0000256" key="5">
    <source>
        <dbReference type="ARBA" id="ARBA00023034"/>
    </source>
</evidence>
<feature type="region of interest" description="Disordered" evidence="8">
    <location>
        <begin position="162"/>
        <end position="186"/>
    </location>
</feature>
<keyword evidence="7" id="KW-0864">Zinc transport</keyword>
<accession>A0A0P7TZ05</accession>
<keyword evidence="5" id="KW-0333">Golgi apparatus</keyword>
<comment type="subcellular location">
    <subcellularLocation>
        <location evidence="7">Cell membrane</location>
        <topology evidence="7">Multi-pass membrane protein</topology>
    </subcellularLocation>
    <subcellularLocation>
        <location evidence="7">Cytoplasm</location>
        <location evidence="7">Perinuclear region</location>
    </subcellularLocation>
    <subcellularLocation>
        <location evidence="1">Endomembrane system</location>
        <topology evidence="1">Multi-pass membrane protein</topology>
    </subcellularLocation>
    <subcellularLocation>
        <location evidence="2">Golgi apparatus membrane</location>
    </subcellularLocation>
    <subcellularLocation>
        <location evidence="7">Golgi apparatus</location>
        <location evidence="7">trans-Golgi network membrane</location>
    </subcellularLocation>
    <subcellularLocation>
        <location evidence="7">Mitochondrion</location>
    </subcellularLocation>
    <subcellularLocation>
        <location evidence="7">Nucleus</location>
    </subcellularLocation>
</comment>
<dbReference type="GO" id="GO:0005739">
    <property type="term" value="C:mitochondrion"/>
    <property type="evidence" value="ECO:0007669"/>
    <property type="project" value="UniProtKB-SubCell"/>
</dbReference>
<feature type="transmembrane region" description="Helical" evidence="7">
    <location>
        <begin position="195"/>
        <end position="214"/>
    </location>
</feature>
<comment type="caution">
    <text evidence="9">The sequence shown here is derived from an EMBL/GenBank/DDBJ whole genome shotgun (WGS) entry which is preliminary data.</text>
</comment>
<evidence type="ECO:0000313" key="9">
    <source>
        <dbReference type="EMBL" id="KPP63003.1"/>
    </source>
</evidence>
<evidence type="ECO:0000256" key="8">
    <source>
        <dbReference type="SAM" id="MobiDB-lite"/>
    </source>
</evidence>
<dbReference type="GO" id="GO:0005886">
    <property type="term" value="C:plasma membrane"/>
    <property type="evidence" value="ECO:0007669"/>
    <property type="project" value="UniProtKB-SubCell"/>
</dbReference>
<dbReference type="GO" id="GO:0005634">
    <property type="term" value="C:nucleus"/>
    <property type="evidence" value="ECO:0007669"/>
    <property type="project" value="UniProtKB-SubCell"/>
</dbReference>
<feature type="transmembrane region" description="Helical" evidence="7">
    <location>
        <begin position="338"/>
        <end position="357"/>
    </location>
</feature>
<feature type="transmembrane region" description="Helical" evidence="7">
    <location>
        <begin position="369"/>
        <end position="391"/>
    </location>
</feature>
<sequence length="437" mass="45316">MTAVRTVCVRACVRARRSTMDGSTAVVLISAAMFLGSFCLGLIPLLVKLSESWRNPIKALLISLCPRKFRAKTASEISSFLRVLDDLRRKKLQFVSLLGAGLLCGTALAVIIPEGVELLEDAWGGLLVSQSSSSSLCGVCMIPPDTVAHRLDRANCSCPSPGPAPPCTRAESRENSSGLGPSAGTGSGRGVPPHFFIGVSLVVGFILMFIVDQISSYCSVHGKLIPNQASRMKVAMPASVQTFGSVPAVYTYVTDSALSVTADPRTGMSSSTSITATLGLVIHAAADGVALGAAAASSQITVQVIVFFAVILHKAPAAFGLVSFLMHAGLERRQIQTHLLAFSVAAPLLAISTYFILSATGGSSQHRLGATGIGMLFSAGTFLYVATVHVLPEISSRGHHHSGTGPYPQGGLGVLESLTLIAGAGLPVLLALGLHDG</sequence>
<dbReference type="EMBL" id="JARO02008222">
    <property type="protein sequence ID" value="KPP63003.1"/>
    <property type="molecule type" value="Genomic_DNA"/>
</dbReference>
<keyword evidence="7" id="KW-0325">Glycoprotein</keyword>
<feature type="transmembrane region" description="Helical" evidence="7">
    <location>
        <begin position="273"/>
        <end position="297"/>
    </location>
</feature>
<dbReference type="GO" id="GO:0005385">
    <property type="term" value="F:zinc ion transmembrane transporter activity"/>
    <property type="evidence" value="ECO:0007669"/>
    <property type="project" value="UniProtKB-UniRule"/>
</dbReference>
<feature type="transmembrane region" description="Helical" evidence="7">
    <location>
        <begin position="304"/>
        <end position="326"/>
    </location>
</feature>
<dbReference type="InterPro" id="IPR003689">
    <property type="entry name" value="ZIP"/>
</dbReference>
<evidence type="ECO:0000256" key="3">
    <source>
        <dbReference type="ARBA" id="ARBA00022692"/>
    </source>
</evidence>
<feature type="transmembrane region" description="Helical" evidence="7">
    <location>
        <begin position="92"/>
        <end position="112"/>
    </location>
</feature>
<keyword evidence="7" id="KW-0862">Zinc</keyword>
<keyword evidence="3 7" id="KW-0812">Transmembrane</keyword>
<name>A0A0P7TZ05_SCLFO</name>
<dbReference type="InterPro" id="IPR045891">
    <property type="entry name" value="ZIP9"/>
</dbReference>
<comment type="function">
    <text evidence="7">Transports zinc ions across cell and organelle membranes into the cytoplasm and regulates intracellular zinc homeostasis. Participates in the zinc ions efflux out of the secretory compartments. Also functions as membrane androgen receptor that mediates, through a G protein, the non-classical androgen signaling pathway, characterized by the activation of MAPK3/MAPK1 (Erk1/2) and transcription factors CREB1 or ATF1. Moreover, has dual functions as membrane-bound androgen receptor and as an androgen-dependent zinc transporter both of which are mediated through an inhibitory G protein (Gi) that mediates both MAP kinase and zinc signaling leading to the androgen-dependent apoptotic process.</text>
</comment>
<dbReference type="Pfam" id="PF02535">
    <property type="entry name" value="Zip"/>
    <property type="match status" value="1"/>
</dbReference>
<feature type="transmembrane region" description="Helical" evidence="7">
    <location>
        <begin position="234"/>
        <end position="253"/>
    </location>
</feature>
<evidence type="ECO:0000256" key="1">
    <source>
        <dbReference type="ARBA" id="ARBA00004127"/>
    </source>
</evidence>
<reference evidence="9 10" key="1">
    <citation type="submission" date="2015-08" db="EMBL/GenBank/DDBJ databases">
        <title>The genome of the Asian arowana (Scleropages formosus).</title>
        <authorList>
            <person name="Tan M.H."/>
            <person name="Gan H.M."/>
            <person name="Croft L.J."/>
            <person name="Austin C.M."/>
        </authorList>
    </citation>
    <scope>NUCLEOTIDE SEQUENCE [LARGE SCALE GENOMIC DNA]</scope>
    <source>
        <strain evidence="9">Aro1</strain>
    </source>
</reference>
<dbReference type="PANTHER" id="PTHR16133:SF4">
    <property type="entry name" value="ZINC TRANSPORTER ZIP9"/>
    <property type="match status" value="1"/>
</dbReference>
<evidence type="ECO:0000256" key="4">
    <source>
        <dbReference type="ARBA" id="ARBA00022989"/>
    </source>
</evidence>
<feature type="transmembrane region" description="Helical" evidence="7">
    <location>
        <begin position="411"/>
        <end position="434"/>
    </location>
</feature>
<protein>
    <recommendedName>
        <fullName evidence="7">Zinc transporter ZIP9</fullName>
        <shortName evidence="7">ZIP-9</shortName>
    </recommendedName>
    <alternativeName>
        <fullName evidence="7">Solute carrier family 39 member 9</fullName>
    </alternativeName>
    <alternativeName>
        <fullName evidence="7">Zrt- and Irt-like protein 9</fullName>
    </alternativeName>
</protein>
<dbReference type="AlphaFoldDB" id="A0A0P7TZ05"/>
<evidence type="ECO:0000256" key="6">
    <source>
        <dbReference type="ARBA" id="ARBA00023136"/>
    </source>
</evidence>
<dbReference type="GO" id="GO:0048471">
    <property type="term" value="C:perinuclear region of cytoplasm"/>
    <property type="evidence" value="ECO:0007669"/>
    <property type="project" value="UniProtKB-SubCell"/>
</dbReference>
<evidence type="ECO:0000256" key="7">
    <source>
        <dbReference type="RuleBase" id="RU369011"/>
    </source>
</evidence>